<name>A0ACB8XL12_ARCLA</name>
<dbReference type="EMBL" id="CM042062">
    <property type="protein sequence ID" value="KAI3668902.1"/>
    <property type="molecule type" value="Genomic_DNA"/>
</dbReference>
<keyword evidence="2" id="KW-1185">Reference proteome</keyword>
<protein>
    <submittedName>
        <fullName evidence="1">Uncharacterized protein</fullName>
    </submittedName>
</protein>
<gene>
    <name evidence="1" type="ORF">L6452_40119</name>
</gene>
<evidence type="ECO:0000313" key="1">
    <source>
        <dbReference type="EMBL" id="KAI3668902.1"/>
    </source>
</evidence>
<organism evidence="1 2">
    <name type="scientific">Arctium lappa</name>
    <name type="common">Greater burdock</name>
    <name type="synonym">Lappa major</name>
    <dbReference type="NCBI Taxonomy" id="4217"/>
    <lineage>
        <taxon>Eukaryota</taxon>
        <taxon>Viridiplantae</taxon>
        <taxon>Streptophyta</taxon>
        <taxon>Embryophyta</taxon>
        <taxon>Tracheophyta</taxon>
        <taxon>Spermatophyta</taxon>
        <taxon>Magnoliopsida</taxon>
        <taxon>eudicotyledons</taxon>
        <taxon>Gunneridae</taxon>
        <taxon>Pentapetalae</taxon>
        <taxon>asterids</taxon>
        <taxon>campanulids</taxon>
        <taxon>Asterales</taxon>
        <taxon>Asteraceae</taxon>
        <taxon>Carduoideae</taxon>
        <taxon>Cardueae</taxon>
        <taxon>Arctiinae</taxon>
        <taxon>Arctium</taxon>
    </lineage>
</organism>
<comment type="caution">
    <text evidence="1">The sequence shown here is derived from an EMBL/GenBank/DDBJ whole genome shotgun (WGS) entry which is preliminary data.</text>
</comment>
<proteinExistence type="predicted"/>
<sequence>MSTLEAKEMEAWAFTTLQMAMGPNVISEIVSEKTAAGIWKRLENLYLKKTLTNRLLLMRLCLFFKMKEGTTIQAHMTEFEDIIMKLKATDSIFATDNEALFILPLFDVKCNDFIKISCKKCQPLGVSDPSIQ</sequence>
<accession>A0ACB8XL12</accession>
<reference evidence="1 2" key="2">
    <citation type="journal article" date="2022" name="Mol. Ecol. Resour.">
        <title>The genomes of chicory, endive, great burdock and yacon provide insights into Asteraceae paleo-polyploidization history and plant inulin production.</title>
        <authorList>
            <person name="Fan W."/>
            <person name="Wang S."/>
            <person name="Wang H."/>
            <person name="Wang A."/>
            <person name="Jiang F."/>
            <person name="Liu H."/>
            <person name="Zhao H."/>
            <person name="Xu D."/>
            <person name="Zhang Y."/>
        </authorList>
    </citation>
    <scope>NUCLEOTIDE SEQUENCE [LARGE SCALE GENOMIC DNA]</scope>
    <source>
        <strain evidence="2">cv. Niubang</strain>
    </source>
</reference>
<dbReference type="Proteomes" id="UP001055879">
    <property type="component" value="Linkage Group LG16"/>
</dbReference>
<evidence type="ECO:0000313" key="2">
    <source>
        <dbReference type="Proteomes" id="UP001055879"/>
    </source>
</evidence>
<reference evidence="2" key="1">
    <citation type="journal article" date="2022" name="Mol. Ecol. Resour.">
        <title>The genomes of chicory, endive, great burdock and yacon provide insights into Asteraceae palaeo-polyploidization history and plant inulin production.</title>
        <authorList>
            <person name="Fan W."/>
            <person name="Wang S."/>
            <person name="Wang H."/>
            <person name="Wang A."/>
            <person name="Jiang F."/>
            <person name="Liu H."/>
            <person name="Zhao H."/>
            <person name="Xu D."/>
            <person name="Zhang Y."/>
        </authorList>
    </citation>
    <scope>NUCLEOTIDE SEQUENCE [LARGE SCALE GENOMIC DNA]</scope>
    <source>
        <strain evidence="2">cv. Niubang</strain>
    </source>
</reference>